<gene>
    <name evidence="1" type="ORF">PQR00_31795</name>
</gene>
<reference evidence="1 2" key="1">
    <citation type="journal article" date="2024" name="Chem. Sci.">
        <title>Discovery of megapolipeptins by genome mining of a Burkholderiales bacteria collection.</title>
        <authorList>
            <person name="Paulo B.S."/>
            <person name="Recchia M.J.J."/>
            <person name="Lee S."/>
            <person name="Fergusson C.H."/>
            <person name="Romanowski S.B."/>
            <person name="Hernandez A."/>
            <person name="Krull N."/>
            <person name="Liu D.Y."/>
            <person name="Cavanagh H."/>
            <person name="Bos A."/>
            <person name="Gray C.A."/>
            <person name="Murphy B.T."/>
            <person name="Linington R.G."/>
            <person name="Eustaquio A.S."/>
        </authorList>
    </citation>
    <scope>NUCLEOTIDE SEQUENCE [LARGE SCALE GENOMIC DNA]</scope>
    <source>
        <strain evidence="1 2">RL17-379-BIB-C</strain>
    </source>
</reference>
<dbReference type="Proteomes" id="UP001629288">
    <property type="component" value="Unassembled WGS sequence"/>
</dbReference>
<dbReference type="EMBL" id="JAQQDH010000017">
    <property type="protein sequence ID" value="MFM0448191.1"/>
    <property type="molecule type" value="Genomic_DNA"/>
</dbReference>
<organism evidence="1 2">
    <name type="scientific">Paraburkholderia strydomiana</name>
    <dbReference type="NCBI Taxonomy" id="1245417"/>
    <lineage>
        <taxon>Bacteria</taxon>
        <taxon>Pseudomonadati</taxon>
        <taxon>Pseudomonadota</taxon>
        <taxon>Betaproteobacteria</taxon>
        <taxon>Burkholderiales</taxon>
        <taxon>Burkholderiaceae</taxon>
        <taxon>Paraburkholderia</taxon>
    </lineage>
</organism>
<keyword evidence="2" id="KW-1185">Reference proteome</keyword>
<protein>
    <submittedName>
        <fullName evidence="1">Uncharacterized protein</fullName>
    </submittedName>
</protein>
<comment type="caution">
    <text evidence="1">The sequence shown here is derived from an EMBL/GenBank/DDBJ whole genome shotgun (WGS) entry which is preliminary data.</text>
</comment>
<name>A0ABW9C9D7_9BURK</name>
<sequence length="308" mass="33851">MYGIMSRGGLPLTQNDKRVHHYNGYPITPYAHRSPGSWVAANLLLTKGDARSAETASYSWMRSTIPIAKPRLWGTLQHGRAAGSTIAVIGTARTRLGGLDWRSCAAVFPSFPSQGAEMALLVMQVAVSGELVEVFEMSVDDVDGHRMLACANEDDRVIHRTGQILEDDEVWIDLIDRDGETLFDQVACFHRADAADALQLHFGMNAAVVKDCLSRSNVTALYARHRIAAQAYFRKVDRLVDWSSVSSRQSNRRRVGDASVMDLVIELRRRLDGADTLLALSELPTPVQAAAGRLKEAAKSYATAVRSL</sequence>
<dbReference type="RefSeq" id="WP_408131487.1">
    <property type="nucleotide sequence ID" value="NZ_JAQQDH010000017.1"/>
</dbReference>
<proteinExistence type="predicted"/>
<accession>A0ABW9C9D7</accession>
<evidence type="ECO:0000313" key="2">
    <source>
        <dbReference type="Proteomes" id="UP001629288"/>
    </source>
</evidence>
<evidence type="ECO:0000313" key="1">
    <source>
        <dbReference type="EMBL" id="MFM0448191.1"/>
    </source>
</evidence>